<protein>
    <recommendedName>
        <fullName evidence="10 13">tRNA-2-methylthio-N(6)-dimethylallyladenosine synthase</fullName>
        <ecNumber evidence="9 13">2.8.4.3</ecNumber>
    </recommendedName>
    <alternativeName>
        <fullName evidence="12 13">(Dimethylallyl)adenosine tRNA methylthiotransferase MiaB</fullName>
    </alternativeName>
    <alternativeName>
        <fullName evidence="11 13">tRNA-i(6)A37 methylthiotransferase</fullName>
    </alternativeName>
</protein>
<evidence type="ECO:0000256" key="10">
    <source>
        <dbReference type="ARBA" id="ARBA00068570"/>
    </source>
</evidence>
<evidence type="ECO:0000313" key="17">
    <source>
        <dbReference type="EMBL" id="CUT01605.1"/>
    </source>
</evidence>
<evidence type="ECO:0000256" key="11">
    <source>
        <dbReference type="ARBA" id="ARBA00080698"/>
    </source>
</evidence>
<dbReference type="NCBIfam" id="TIGR01574">
    <property type="entry name" value="miaB-methiolase"/>
    <property type="match status" value="1"/>
</dbReference>
<dbReference type="GO" id="GO:0035597">
    <property type="term" value="F:tRNA-2-methylthio-N(6)-dimethylallyladenosine(37) synthase activity"/>
    <property type="evidence" value="ECO:0007669"/>
    <property type="project" value="UniProtKB-EC"/>
</dbReference>
<feature type="binding site" evidence="13">
    <location>
        <position position="164"/>
    </location>
    <ligand>
        <name>[4Fe-4S] cluster</name>
        <dbReference type="ChEBI" id="CHEBI:49883"/>
        <label>2</label>
        <note>4Fe-4S-S-AdoMet</note>
    </ligand>
</feature>
<dbReference type="Pfam" id="PF00919">
    <property type="entry name" value="UPF0004"/>
    <property type="match status" value="1"/>
</dbReference>
<feature type="binding site" evidence="13">
    <location>
        <position position="84"/>
    </location>
    <ligand>
        <name>[4Fe-4S] cluster</name>
        <dbReference type="ChEBI" id="CHEBI:49883"/>
        <label>1</label>
    </ligand>
</feature>
<dbReference type="PROSITE" id="PS01278">
    <property type="entry name" value="MTTASE_RADICAL"/>
    <property type="match status" value="1"/>
</dbReference>
<feature type="binding site" evidence="13">
    <location>
        <position position="157"/>
    </location>
    <ligand>
        <name>[4Fe-4S] cluster</name>
        <dbReference type="ChEBI" id="CHEBI:49883"/>
        <label>2</label>
        <note>4Fe-4S-S-AdoMet</note>
    </ligand>
</feature>
<feature type="domain" description="Radical SAM core" evidence="16">
    <location>
        <begin position="143"/>
        <end position="370"/>
    </location>
</feature>
<sequence>MSESKKIYIETYGCQMNLADSEIVLGIMKKHGFSLTDDASKADVILVNTCSVREHAEQRVIGRLNSFLRYKKRNPNLVIGVLGCMAERLKKKLIEEENIADIVVGPDEYRKLPQLVQDAFEGHKGIAVRLSKVETYDDITPLRTEGISAWITVMRGCDKFCTFCVVPFTRGRERSRPLESIVKEVEMLSAQGYREVTLLGQNVNSYRDGNYDFADLLSAVAQVDRNMRVRFTTSHPKDMSDKLIKTIAEHPNICNYIHLPVQSGSDRILQLMNRTYDRKHYLELVKKIRETIPGVSLSTDIIAGFPTETEEDHKMTLSLLEEVRFDGAFMFKYSPREGTKAYEMGDDVPDEVKIRRLNEIIELQQKISHEINQGLIGSEVEVLVEGESKRSSEQWMGRTDTNKVVIFPKDENVKPGDYIIVRIKNATSATLFGDIIKILHEKNTSKNTPVSSLN</sequence>
<dbReference type="InterPro" id="IPR002792">
    <property type="entry name" value="TRAM_dom"/>
</dbReference>
<dbReference type="InterPro" id="IPR006463">
    <property type="entry name" value="MiaB_methiolase"/>
</dbReference>
<dbReference type="OrthoDB" id="9805215at2"/>
<dbReference type="PROSITE" id="PS51449">
    <property type="entry name" value="MTTASE_N"/>
    <property type="match status" value="1"/>
</dbReference>
<dbReference type="Pfam" id="PF04055">
    <property type="entry name" value="Radical_SAM"/>
    <property type="match status" value="1"/>
</dbReference>
<evidence type="ECO:0000256" key="6">
    <source>
        <dbReference type="ARBA" id="ARBA00022723"/>
    </source>
</evidence>
<evidence type="ECO:0000256" key="8">
    <source>
        <dbReference type="ARBA" id="ARBA00023014"/>
    </source>
</evidence>
<feature type="binding site" evidence="13">
    <location>
        <position position="14"/>
    </location>
    <ligand>
        <name>[4Fe-4S] cluster</name>
        <dbReference type="ChEBI" id="CHEBI:49883"/>
        <label>1</label>
    </ligand>
</feature>
<evidence type="ECO:0000256" key="3">
    <source>
        <dbReference type="ARBA" id="ARBA00022490"/>
    </source>
</evidence>
<evidence type="ECO:0000259" key="15">
    <source>
        <dbReference type="PROSITE" id="PS51449"/>
    </source>
</evidence>
<dbReference type="InterPro" id="IPR006638">
    <property type="entry name" value="Elp3/MiaA/NifB-like_rSAM"/>
</dbReference>
<dbReference type="PROSITE" id="PS51918">
    <property type="entry name" value="RADICAL_SAM"/>
    <property type="match status" value="1"/>
</dbReference>
<evidence type="ECO:0000256" key="1">
    <source>
        <dbReference type="ARBA" id="ARBA00003234"/>
    </source>
</evidence>
<comment type="function">
    <text evidence="1 13">Catalyzes the methylthiolation of N6-(dimethylallyl)adenosine (i(6)A), leading to the formation of 2-methylthio-N6-(dimethylallyl)adenosine (ms(2)i(6)A) at position 37 in tRNAs that read codons beginning with uridine.</text>
</comment>
<comment type="subunit">
    <text evidence="13">Monomer.</text>
</comment>
<comment type="cofactor">
    <cofactor evidence="13">
        <name>[4Fe-4S] cluster</name>
        <dbReference type="ChEBI" id="CHEBI:49883"/>
    </cofactor>
    <text evidence="13">Binds 2 [4Fe-4S] clusters. One cluster is coordinated with 3 cysteines and an exchangeable S-adenosyl-L-methionine.</text>
</comment>
<evidence type="ECO:0000256" key="12">
    <source>
        <dbReference type="ARBA" id="ARBA00081141"/>
    </source>
</evidence>
<dbReference type="PROSITE" id="PS50926">
    <property type="entry name" value="TRAM"/>
    <property type="match status" value="1"/>
</dbReference>
<evidence type="ECO:0000256" key="9">
    <source>
        <dbReference type="ARBA" id="ARBA00033765"/>
    </source>
</evidence>
<dbReference type="InterPro" id="IPR058240">
    <property type="entry name" value="rSAM_sf"/>
</dbReference>
<evidence type="ECO:0000259" key="14">
    <source>
        <dbReference type="PROSITE" id="PS50926"/>
    </source>
</evidence>
<dbReference type="GO" id="GO:0046872">
    <property type="term" value="F:metal ion binding"/>
    <property type="evidence" value="ECO:0007669"/>
    <property type="project" value="UniProtKB-KW"/>
</dbReference>
<dbReference type="EMBL" id="CZVW01000009">
    <property type="protein sequence ID" value="CUT01605.1"/>
    <property type="molecule type" value="Genomic_DNA"/>
</dbReference>
<dbReference type="NCBIfam" id="TIGR00089">
    <property type="entry name" value="MiaB/RimO family radical SAM methylthiotransferase"/>
    <property type="match status" value="1"/>
</dbReference>
<evidence type="ECO:0000256" key="13">
    <source>
        <dbReference type="HAMAP-Rule" id="MF_01864"/>
    </source>
</evidence>
<reference evidence="18" key="1">
    <citation type="submission" date="2015-11" db="EMBL/GenBank/DDBJ databases">
        <authorList>
            <person name="Varghese N."/>
        </authorList>
    </citation>
    <scope>NUCLEOTIDE SEQUENCE [LARGE SCALE GENOMIC DNA]</scope>
    <source>
        <strain evidence="18">JGI-23</strain>
    </source>
</reference>
<dbReference type="SFLD" id="SFLDG01082">
    <property type="entry name" value="B12-binding_domain_containing"/>
    <property type="match status" value="1"/>
</dbReference>
<dbReference type="InterPro" id="IPR005839">
    <property type="entry name" value="Methylthiotransferase"/>
</dbReference>
<dbReference type="GO" id="GO:0051539">
    <property type="term" value="F:4 iron, 4 sulfur cluster binding"/>
    <property type="evidence" value="ECO:0007669"/>
    <property type="project" value="UniProtKB-UniRule"/>
</dbReference>
<dbReference type="RefSeq" id="WP_092349653.1">
    <property type="nucleotide sequence ID" value="NZ_CZVW01000009.1"/>
</dbReference>
<keyword evidence="7 13" id="KW-0408">Iron</keyword>
<keyword evidence="8 13" id="KW-0411">Iron-sulfur</keyword>
<dbReference type="Gene3D" id="3.80.30.20">
    <property type="entry name" value="tm_1862 like domain"/>
    <property type="match status" value="1"/>
</dbReference>
<evidence type="ECO:0000313" key="18">
    <source>
        <dbReference type="Proteomes" id="UP000199197"/>
    </source>
</evidence>
<evidence type="ECO:0000259" key="16">
    <source>
        <dbReference type="PROSITE" id="PS51918"/>
    </source>
</evidence>
<dbReference type="SMART" id="SM00729">
    <property type="entry name" value="Elp3"/>
    <property type="match status" value="1"/>
</dbReference>
<dbReference type="PANTHER" id="PTHR43020">
    <property type="entry name" value="CDK5 REGULATORY SUBUNIT-ASSOCIATED PROTEIN 1"/>
    <property type="match status" value="1"/>
</dbReference>
<dbReference type="Gene3D" id="3.40.50.12160">
    <property type="entry name" value="Methylthiotransferase, N-terminal domain"/>
    <property type="match status" value="1"/>
</dbReference>
<organism evidence="17 18">
    <name type="scientific">Candidatus Chryseopegocella kryptomonas</name>
    <dbReference type="NCBI Taxonomy" id="1633643"/>
    <lineage>
        <taxon>Bacteria</taxon>
        <taxon>Pseudomonadati</taxon>
        <taxon>Candidatus Kryptoniota</taxon>
        <taxon>Candidatus Chryseopegocella</taxon>
    </lineage>
</organism>
<evidence type="ECO:0000256" key="2">
    <source>
        <dbReference type="ARBA" id="ARBA00022485"/>
    </source>
</evidence>
<comment type="subcellular location">
    <subcellularLocation>
        <location evidence="13">Cytoplasm</location>
    </subcellularLocation>
</comment>
<keyword evidence="5 13" id="KW-0949">S-adenosyl-L-methionine</keyword>
<dbReference type="HAMAP" id="MF_01864">
    <property type="entry name" value="tRNA_metthiotr_MiaB"/>
    <property type="match status" value="1"/>
</dbReference>
<dbReference type="AlphaFoldDB" id="A0A0P1N065"/>
<feature type="binding site" evidence="13">
    <location>
        <position position="161"/>
    </location>
    <ligand>
        <name>[4Fe-4S] cluster</name>
        <dbReference type="ChEBI" id="CHEBI:49883"/>
        <label>2</label>
        <note>4Fe-4S-S-AdoMet</note>
    </ligand>
</feature>
<dbReference type="EC" id="2.8.4.3" evidence="9 13"/>
<feature type="domain" description="TRAM" evidence="14">
    <location>
        <begin position="373"/>
        <end position="437"/>
    </location>
</feature>
<keyword evidence="3 13" id="KW-0963">Cytoplasm</keyword>
<dbReference type="InterPro" id="IPR038135">
    <property type="entry name" value="Methylthiotransferase_N_sf"/>
</dbReference>
<dbReference type="SFLD" id="SFLDS00029">
    <property type="entry name" value="Radical_SAM"/>
    <property type="match status" value="2"/>
</dbReference>
<dbReference type="FunFam" id="3.40.50.12160:FF:000003">
    <property type="entry name" value="CDK5 regulatory subunit-associated protein 1"/>
    <property type="match status" value="1"/>
</dbReference>
<dbReference type="GO" id="GO:0005829">
    <property type="term" value="C:cytosol"/>
    <property type="evidence" value="ECO:0007669"/>
    <property type="project" value="TreeGrafter"/>
</dbReference>
<dbReference type="SFLD" id="SFLDG01061">
    <property type="entry name" value="methylthiotransferase"/>
    <property type="match status" value="2"/>
</dbReference>
<evidence type="ECO:0000256" key="7">
    <source>
        <dbReference type="ARBA" id="ARBA00023004"/>
    </source>
</evidence>
<keyword evidence="18" id="KW-1185">Reference proteome</keyword>
<feature type="binding site" evidence="13">
    <location>
        <position position="50"/>
    </location>
    <ligand>
        <name>[4Fe-4S] cluster</name>
        <dbReference type="ChEBI" id="CHEBI:49883"/>
        <label>1</label>
    </ligand>
</feature>
<dbReference type="PANTHER" id="PTHR43020:SF2">
    <property type="entry name" value="MITOCHONDRIAL TRNA METHYLTHIOTRANSFERASE CDK5RAP1"/>
    <property type="match status" value="1"/>
</dbReference>
<dbReference type="Pfam" id="PF01938">
    <property type="entry name" value="TRAM"/>
    <property type="match status" value="1"/>
</dbReference>
<dbReference type="SUPFAM" id="SSF102114">
    <property type="entry name" value="Radical SAM enzymes"/>
    <property type="match status" value="1"/>
</dbReference>
<feature type="domain" description="MTTase N-terminal" evidence="15">
    <location>
        <begin position="5"/>
        <end position="121"/>
    </location>
</feature>
<keyword evidence="6 13" id="KW-0479">Metal-binding</keyword>
<keyword evidence="4 13" id="KW-0808">Transferase</keyword>
<keyword evidence="13" id="KW-0819">tRNA processing</keyword>
<dbReference type="CDD" id="cd01335">
    <property type="entry name" value="Radical_SAM"/>
    <property type="match status" value="1"/>
</dbReference>
<dbReference type="InterPro" id="IPR007197">
    <property type="entry name" value="rSAM"/>
</dbReference>
<dbReference type="Proteomes" id="UP000199197">
    <property type="component" value="Unassembled WGS sequence"/>
</dbReference>
<comment type="similarity">
    <text evidence="13">Belongs to the methylthiotransferase family. MiaB subfamily.</text>
</comment>
<evidence type="ECO:0000256" key="4">
    <source>
        <dbReference type="ARBA" id="ARBA00022679"/>
    </source>
</evidence>
<accession>A0A0P1N065</accession>
<proteinExistence type="inferred from homology"/>
<evidence type="ECO:0000256" key="5">
    <source>
        <dbReference type="ARBA" id="ARBA00022691"/>
    </source>
</evidence>
<keyword evidence="2 13" id="KW-0004">4Fe-4S</keyword>
<dbReference type="FunFam" id="3.80.30.20:FF:000001">
    <property type="entry name" value="tRNA-2-methylthio-N(6)-dimethylallyladenosine synthase 2"/>
    <property type="match status" value="1"/>
</dbReference>
<dbReference type="InterPro" id="IPR020612">
    <property type="entry name" value="Methylthiotransferase_CS"/>
</dbReference>
<name>A0A0P1N065_9BACT</name>
<dbReference type="SFLD" id="SFLDF00273">
    <property type="entry name" value="(dimethylallyl)adenosine_tRNA"/>
    <property type="match status" value="1"/>
</dbReference>
<dbReference type="InterPro" id="IPR023404">
    <property type="entry name" value="rSAM_horseshoe"/>
</dbReference>
<dbReference type="SFLD" id="SFLDF00413">
    <property type="entry name" value="CDK5RAP1"/>
    <property type="match status" value="1"/>
</dbReference>
<dbReference type="InterPro" id="IPR013848">
    <property type="entry name" value="Methylthiotransferase_N"/>
</dbReference>
<gene>
    <name evidence="13" type="primary">miaB</name>
    <name evidence="17" type="ORF">JGI23_01080</name>
</gene>
<comment type="catalytic activity">
    <reaction evidence="13">
        <text>N(6)-dimethylallyladenosine(37) in tRNA + (sulfur carrier)-SH + AH2 + 2 S-adenosyl-L-methionine = 2-methylsulfanyl-N(6)-dimethylallyladenosine(37) in tRNA + (sulfur carrier)-H + 5'-deoxyadenosine + L-methionine + A + S-adenosyl-L-homocysteine + 2 H(+)</text>
        <dbReference type="Rhea" id="RHEA:37067"/>
        <dbReference type="Rhea" id="RHEA-COMP:10375"/>
        <dbReference type="Rhea" id="RHEA-COMP:10376"/>
        <dbReference type="Rhea" id="RHEA-COMP:14737"/>
        <dbReference type="Rhea" id="RHEA-COMP:14739"/>
        <dbReference type="ChEBI" id="CHEBI:13193"/>
        <dbReference type="ChEBI" id="CHEBI:15378"/>
        <dbReference type="ChEBI" id="CHEBI:17319"/>
        <dbReference type="ChEBI" id="CHEBI:17499"/>
        <dbReference type="ChEBI" id="CHEBI:29917"/>
        <dbReference type="ChEBI" id="CHEBI:57844"/>
        <dbReference type="ChEBI" id="CHEBI:57856"/>
        <dbReference type="ChEBI" id="CHEBI:59789"/>
        <dbReference type="ChEBI" id="CHEBI:64428"/>
        <dbReference type="ChEBI" id="CHEBI:74415"/>
        <dbReference type="ChEBI" id="CHEBI:74417"/>
        <dbReference type="EC" id="2.8.4.3"/>
    </reaction>
</comment>